<sequence length="230" mass="25569">MQHNNQIISYLQANDILAKKLDYAFHGVSDAVSHQIGTVGAGLQRALFYTSCFTTEYQTVCQQQRSEDIRFMKAALKLVHHGHVVSTLLSLYFDEIFRDRTASHLAWIKRSLMALNIHIAASHLTQHGFALAVTATIAAGVNASLNMSVLAGRRAGNVFAVAGIYGTIQNAAECADRLHYTLPAYYNALYAAELEMMYFLIAPLFERSGAIRNAWPSDKEITDIITKMIR</sequence>
<evidence type="ECO:0000313" key="1">
    <source>
        <dbReference type="EMBL" id="TPV47713.1"/>
    </source>
</evidence>
<protein>
    <submittedName>
        <fullName evidence="1">Uncharacterized protein</fullName>
    </submittedName>
</protein>
<gene>
    <name evidence="1" type="ORF">FJW01_03120</name>
</gene>
<dbReference type="AlphaFoldDB" id="A0A506QN39"/>
<evidence type="ECO:0000313" key="2">
    <source>
        <dbReference type="Proteomes" id="UP000317747"/>
    </source>
</evidence>
<name>A0A506QN39_9GAMM</name>
<dbReference type="Proteomes" id="UP000317747">
    <property type="component" value="Unassembled WGS sequence"/>
</dbReference>
<dbReference type="RefSeq" id="WP_128086125.1">
    <property type="nucleotide sequence ID" value="NZ_CP071407.1"/>
</dbReference>
<comment type="caution">
    <text evidence="1">The sequence shown here is derived from an EMBL/GenBank/DDBJ whole genome shotgun (WGS) entry which is preliminary data.</text>
</comment>
<dbReference type="OrthoDB" id="6433535at2"/>
<dbReference type="EMBL" id="VHJA01000025">
    <property type="protein sequence ID" value="TPV47713.1"/>
    <property type="molecule type" value="Genomic_DNA"/>
</dbReference>
<reference evidence="1 2" key="1">
    <citation type="submission" date="2019-06" db="EMBL/GenBank/DDBJ databases">
        <title>Taxogenomics and systematics of the genus Pantoea.</title>
        <authorList>
            <person name="Tambong J.T."/>
        </authorList>
    </citation>
    <scope>NUCLEOTIDE SEQUENCE [LARGE SCALE GENOMIC DNA]</scope>
    <source>
        <strain evidence="1 2">LMG 24200</strain>
    </source>
</reference>
<organism evidence="1 2">
    <name type="scientific">Pantoea deleyi</name>
    <dbReference type="NCBI Taxonomy" id="470932"/>
    <lineage>
        <taxon>Bacteria</taxon>
        <taxon>Pseudomonadati</taxon>
        <taxon>Pseudomonadota</taxon>
        <taxon>Gammaproteobacteria</taxon>
        <taxon>Enterobacterales</taxon>
        <taxon>Erwiniaceae</taxon>
        <taxon>Pantoea</taxon>
    </lineage>
</organism>
<accession>A0A506QN39</accession>
<keyword evidence="2" id="KW-1185">Reference proteome</keyword>
<proteinExistence type="predicted"/>